<protein>
    <submittedName>
        <fullName evidence="1">Uncharacterized protein</fullName>
    </submittedName>
</protein>
<sequence>MVLCGTLHPYCMLRYFAPEARCLSVIANLSPGSAAISRRTSLWAFEGSVQRTADPPAKSIEWETEDTKEDTIDDSPISLWEEVNKLRARLYHLEAMLIAHVCEWKC</sequence>
<gene>
    <name evidence="1" type="ORF">MGAL_10B044043</name>
</gene>
<dbReference type="Proteomes" id="UP000596742">
    <property type="component" value="Unassembled WGS sequence"/>
</dbReference>
<proteinExistence type="predicted"/>
<dbReference type="EMBL" id="UYJE01008505">
    <property type="protein sequence ID" value="VDI64458.1"/>
    <property type="molecule type" value="Genomic_DNA"/>
</dbReference>
<dbReference type="AlphaFoldDB" id="A0A8B6GIL5"/>
<name>A0A8B6GIL5_MYTGA</name>
<evidence type="ECO:0000313" key="2">
    <source>
        <dbReference type="Proteomes" id="UP000596742"/>
    </source>
</evidence>
<evidence type="ECO:0000313" key="1">
    <source>
        <dbReference type="EMBL" id="VDI64458.1"/>
    </source>
</evidence>
<keyword evidence="2" id="KW-1185">Reference proteome</keyword>
<accession>A0A8B6GIL5</accession>
<organism evidence="1 2">
    <name type="scientific">Mytilus galloprovincialis</name>
    <name type="common">Mediterranean mussel</name>
    <dbReference type="NCBI Taxonomy" id="29158"/>
    <lineage>
        <taxon>Eukaryota</taxon>
        <taxon>Metazoa</taxon>
        <taxon>Spiralia</taxon>
        <taxon>Lophotrochozoa</taxon>
        <taxon>Mollusca</taxon>
        <taxon>Bivalvia</taxon>
        <taxon>Autobranchia</taxon>
        <taxon>Pteriomorphia</taxon>
        <taxon>Mytilida</taxon>
        <taxon>Mytiloidea</taxon>
        <taxon>Mytilidae</taxon>
        <taxon>Mytilinae</taxon>
        <taxon>Mytilus</taxon>
    </lineage>
</organism>
<reference evidence="1" key="1">
    <citation type="submission" date="2018-11" db="EMBL/GenBank/DDBJ databases">
        <authorList>
            <person name="Alioto T."/>
            <person name="Alioto T."/>
        </authorList>
    </citation>
    <scope>NUCLEOTIDE SEQUENCE</scope>
</reference>
<comment type="caution">
    <text evidence="1">The sequence shown here is derived from an EMBL/GenBank/DDBJ whole genome shotgun (WGS) entry which is preliminary data.</text>
</comment>